<evidence type="ECO:0000256" key="3">
    <source>
        <dbReference type="ARBA" id="ARBA00022771"/>
    </source>
</evidence>
<evidence type="ECO:0000313" key="11">
    <source>
        <dbReference type="EMBL" id="KAH9645929.1"/>
    </source>
</evidence>
<dbReference type="EMBL" id="JACEFF010000005">
    <property type="protein sequence ID" value="KAH9645929.1"/>
    <property type="molecule type" value="Genomic_DNA"/>
</dbReference>
<dbReference type="InterPro" id="IPR003656">
    <property type="entry name" value="Znf_BED"/>
</dbReference>
<evidence type="ECO:0000256" key="7">
    <source>
        <dbReference type="ARBA" id="ARBA00023242"/>
    </source>
</evidence>
<keyword evidence="2" id="KW-0479">Metal-binding</keyword>
<gene>
    <name evidence="11" type="ORF">HF086_011391</name>
</gene>
<evidence type="ECO:0000256" key="4">
    <source>
        <dbReference type="ARBA" id="ARBA00022833"/>
    </source>
</evidence>
<comment type="subcellular location">
    <subcellularLocation>
        <location evidence="1">Nucleus</location>
    </subcellularLocation>
</comment>
<evidence type="ECO:0000256" key="6">
    <source>
        <dbReference type="ARBA" id="ARBA00023163"/>
    </source>
</evidence>
<evidence type="ECO:0000256" key="2">
    <source>
        <dbReference type="ARBA" id="ARBA00022723"/>
    </source>
</evidence>
<organism evidence="11 12">
    <name type="scientific">Spodoptera exigua</name>
    <name type="common">Beet armyworm</name>
    <name type="synonym">Noctua fulgens</name>
    <dbReference type="NCBI Taxonomy" id="7107"/>
    <lineage>
        <taxon>Eukaryota</taxon>
        <taxon>Metazoa</taxon>
        <taxon>Ecdysozoa</taxon>
        <taxon>Arthropoda</taxon>
        <taxon>Hexapoda</taxon>
        <taxon>Insecta</taxon>
        <taxon>Pterygota</taxon>
        <taxon>Neoptera</taxon>
        <taxon>Endopterygota</taxon>
        <taxon>Lepidoptera</taxon>
        <taxon>Glossata</taxon>
        <taxon>Ditrysia</taxon>
        <taxon>Noctuoidea</taxon>
        <taxon>Noctuidae</taxon>
        <taxon>Amphipyrinae</taxon>
        <taxon>Spodoptera</taxon>
    </lineage>
</organism>
<dbReference type="GO" id="GO:0003677">
    <property type="term" value="F:DNA binding"/>
    <property type="evidence" value="ECO:0007669"/>
    <property type="project" value="InterPro"/>
</dbReference>
<evidence type="ECO:0000256" key="5">
    <source>
        <dbReference type="ARBA" id="ARBA00023015"/>
    </source>
</evidence>
<evidence type="ECO:0000256" key="8">
    <source>
        <dbReference type="PROSITE-ProRule" id="PRU00027"/>
    </source>
</evidence>
<name>A0A922MZU4_SPOEX</name>
<feature type="compositionally biased region" description="Polar residues" evidence="9">
    <location>
        <begin position="74"/>
        <end position="86"/>
    </location>
</feature>
<comment type="caution">
    <text evidence="11">The sequence shown here is derived from an EMBL/GenBank/DDBJ whole genome shotgun (WGS) entry which is preliminary data.</text>
</comment>
<dbReference type="Pfam" id="PF02892">
    <property type="entry name" value="zf-BED"/>
    <property type="match status" value="1"/>
</dbReference>
<sequence>MSHINKKVSVVWEHFADIGGHYVTCNICKAKLSFKSSVTNLKKHIDRKHPTVRVLDRVGASSSTAPIIQPPQPSAESPTEPASQVRSVALPQSLTVPSQVQQQSQPPQRRTYGHQPITNLVPRRGHNVKAEIDKKVMNLFIKDFQPFRMVEDLGFRELMEYAFPYYSIPTRKYFSNNMLPAVYERVKADLKETVRSQVTSLCVTIDIWTSCANDSMLAVTGHYIEQEEFALKSFLLDCVPLVNAHTAKNLADTVKTVCQEWNVADIILLAVTDNGANIKSAIERELAWKHFPYYTHTLNLAVSDILKSAEIADLLNKIKGTVRHFKQSNVAWEKFKRYQEQAGNTAKRPLQEKKPNDSRDATQNNAIQADEPTTSINETKSIWQDFERKMQGIQPEGTAQFRAIVEVQRYHDDKIIPRNECPL</sequence>
<dbReference type="GO" id="GO:0008270">
    <property type="term" value="F:zinc ion binding"/>
    <property type="evidence" value="ECO:0007669"/>
    <property type="project" value="UniProtKB-KW"/>
</dbReference>
<protein>
    <recommendedName>
        <fullName evidence="10">BED-type domain-containing protein</fullName>
    </recommendedName>
</protein>
<keyword evidence="3 8" id="KW-0863">Zinc-finger</keyword>
<proteinExistence type="predicted"/>
<dbReference type="PANTHER" id="PTHR46481">
    <property type="entry name" value="ZINC FINGER BED DOMAIN-CONTAINING PROTEIN 4"/>
    <property type="match status" value="1"/>
</dbReference>
<dbReference type="SUPFAM" id="SSF140996">
    <property type="entry name" value="Hermes dimerisation domain"/>
    <property type="match status" value="1"/>
</dbReference>
<keyword evidence="7" id="KW-0539">Nucleus</keyword>
<reference evidence="11" key="1">
    <citation type="journal article" date="2021" name="G3 (Bethesda)">
        <title>Genome and transcriptome analysis of the beet armyworm Spodoptera exigua reveals targets for pest control. .</title>
        <authorList>
            <person name="Simon S."/>
            <person name="Breeschoten T."/>
            <person name="Jansen H.J."/>
            <person name="Dirks R.P."/>
            <person name="Schranz M.E."/>
            <person name="Ros V.I.D."/>
        </authorList>
    </citation>
    <scope>NUCLEOTIDE SEQUENCE</scope>
    <source>
        <strain evidence="11">TB_SE_WUR_2020</strain>
    </source>
</reference>
<evidence type="ECO:0000313" key="12">
    <source>
        <dbReference type="Proteomes" id="UP000814243"/>
    </source>
</evidence>
<dbReference type="SMART" id="SM00614">
    <property type="entry name" value="ZnF_BED"/>
    <property type="match status" value="1"/>
</dbReference>
<evidence type="ECO:0000256" key="1">
    <source>
        <dbReference type="ARBA" id="ARBA00004123"/>
    </source>
</evidence>
<dbReference type="InterPro" id="IPR012337">
    <property type="entry name" value="RNaseH-like_sf"/>
</dbReference>
<keyword evidence="5" id="KW-0805">Transcription regulation</keyword>
<dbReference type="Proteomes" id="UP000814243">
    <property type="component" value="Unassembled WGS sequence"/>
</dbReference>
<dbReference type="InterPro" id="IPR052035">
    <property type="entry name" value="ZnF_BED_domain_contain"/>
</dbReference>
<feature type="compositionally biased region" description="Basic and acidic residues" evidence="9">
    <location>
        <begin position="349"/>
        <end position="360"/>
    </location>
</feature>
<evidence type="ECO:0000256" key="9">
    <source>
        <dbReference type="SAM" id="MobiDB-lite"/>
    </source>
</evidence>
<feature type="domain" description="BED-type" evidence="10">
    <location>
        <begin position="6"/>
        <end position="50"/>
    </location>
</feature>
<keyword evidence="4" id="KW-0862">Zinc</keyword>
<evidence type="ECO:0000259" key="10">
    <source>
        <dbReference type="PROSITE" id="PS50808"/>
    </source>
</evidence>
<dbReference type="PANTHER" id="PTHR46481:SF10">
    <property type="entry name" value="ZINC FINGER BED DOMAIN-CONTAINING PROTEIN 39"/>
    <property type="match status" value="1"/>
</dbReference>
<dbReference type="GO" id="GO:0005634">
    <property type="term" value="C:nucleus"/>
    <property type="evidence" value="ECO:0007669"/>
    <property type="project" value="UniProtKB-SubCell"/>
</dbReference>
<dbReference type="GO" id="GO:0009791">
    <property type="term" value="P:post-embryonic development"/>
    <property type="evidence" value="ECO:0007669"/>
    <property type="project" value="UniProtKB-ARBA"/>
</dbReference>
<keyword evidence="6" id="KW-0804">Transcription</keyword>
<dbReference type="SUPFAM" id="SSF57667">
    <property type="entry name" value="beta-beta-alpha zinc fingers"/>
    <property type="match status" value="1"/>
</dbReference>
<accession>A0A922MZU4</accession>
<feature type="region of interest" description="Disordered" evidence="9">
    <location>
        <begin position="342"/>
        <end position="374"/>
    </location>
</feature>
<feature type="compositionally biased region" description="Polar residues" evidence="9">
    <location>
        <begin position="361"/>
        <end position="374"/>
    </location>
</feature>
<dbReference type="PROSITE" id="PS50808">
    <property type="entry name" value="ZF_BED"/>
    <property type="match status" value="1"/>
</dbReference>
<dbReference type="SUPFAM" id="SSF53098">
    <property type="entry name" value="Ribonuclease H-like"/>
    <property type="match status" value="1"/>
</dbReference>
<dbReference type="InterPro" id="IPR036236">
    <property type="entry name" value="Znf_C2H2_sf"/>
</dbReference>
<dbReference type="AlphaFoldDB" id="A0A922MZU4"/>
<feature type="compositionally biased region" description="Low complexity" evidence="9">
    <location>
        <begin position="91"/>
        <end position="108"/>
    </location>
</feature>
<feature type="region of interest" description="Disordered" evidence="9">
    <location>
        <begin position="60"/>
        <end position="118"/>
    </location>
</feature>